<evidence type="ECO:0000256" key="1">
    <source>
        <dbReference type="SAM" id="Coils"/>
    </source>
</evidence>
<accession>A0A2N7UF77</accession>
<comment type="caution">
    <text evidence="2">The sequence shown here is derived from an EMBL/GenBank/DDBJ whole genome shotgun (WGS) entry which is preliminary data.</text>
</comment>
<protein>
    <submittedName>
        <fullName evidence="2">Uncharacterized protein</fullName>
    </submittedName>
</protein>
<evidence type="ECO:0000313" key="2">
    <source>
        <dbReference type="EMBL" id="PMR79096.1"/>
    </source>
</evidence>
<evidence type="ECO:0000313" key="3">
    <source>
        <dbReference type="Proteomes" id="UP000235547"/>
    </source>
</evidence>
<feature type="coiled-coil region" evidence="1">
    <location>
        <begin position="11"/>
        <end position="38"/>
    </location>
</feature>
<keyword evidence="3" id="KW-1185">Reference proteome</keyword>
<dbReference type="EMBL" id="PNRG01000029">
    <property type="protein sequence ID" value="PMR79096.1"/>
    <property type="molecule type" value="Genomic_DNA"/>
</dbReference>
<dbReference type="AlphaFoldDB" id="A0A2N7UF77"/>
<gene>
    <name evidence="2" type="ORF">C1H70_12370</name>
</gene>
<proteinExistence type="predicted"/>
<dbReference type="RefSeq" id="WP_102588649.1">
    <property type="nucleotide sequence ID" value="NZ_BNAE01000001.1"/>
</dbReference>
<name>A0A2N7UF77_9GAMM</name>
<organism evidence="2 3">
    <name type="scientific">Halomonas urumqiensis</name>
    <dbReference type="NCBI Taxonomy" id="1684789"/>
    <lineage>
        <taxon>Bacteria</taxon>
        <taxon>Pseudomonadati</taxon>
        <taxon>Pseudomonadota</taxon>
        <taxon>Gammaproteobacteria</taxon>
        <taxon>Oceanospirillales</taxon>
        <taxon>Halomonadaceae</taxon>
        <taxon>Halomonas</taxon>
    </lineage>
</organism>
<reference evidence="2 3" key="1">
    <citation type="submission" date="2018-01" db="EMBL/GenBank/DDBJ databases">
        <title>Halomonas endophytica sp. nov., isolated from storage liquid in the stems of Populus euphratica.</title>
        <authorList>
            <person name="Chen C."/>
        </authorList>
    </citation>
    <scope>NUCLEOTIDE SEQUENCE [LARGE SCALE GENOMIC DNA]</scope>
    <source>
        <strain evidence="2 3">BZ-SZ-XJ27</strain>
    </source>
</reference>
<sequence>MARDPFAHALRNSAAYRADRLEEERERLYRRLKWALHRGDERAVAWLERRIEELDTDLADKIAPGKARGRHDRYRSNR</sequence>
<dbReference type="Proteomes" id="UP000235547">
    <property type="component" value="Unassembled WGS sequence"/>
</dbReference>
<keyword evidence="1" id="KW-0175">Coiled coil</keyword>